<sequence>MLKILSVTLLLCTVQIGLSQIDNSNKLQFGFSMGANYSHLKVVSPNNDYQSINNLGSSLGILSQLNMGSRLSLVGMASLSFNNGYITEANLTQYQVTEYLSKTLDFGLNLRFKLKPDANFSPYLTVGPTYQINLDKNDLSNVFLPSNNLSLDLGFGLDKKLAFFNIAPELKYSLGLINVNQNPTITSARAHYLKLIINFTN</sequence>
<evidence type="ECO:0000313" key="2">
    <source>
        <dbReference type="EMBL" id="PZE16754.1"/>
    </source>
</evidence>
<proteinExistence type="predicted"/>
<dbReference type="Proteomes" id="UP000249248">
    <property type="component" value="Unassembled WGS sequence"/>
</dbReference>
<evidence type="ECO:0000313" key="3">
    <source>
        <dbReference type="Proteomes" id="UP000249248"/>
    </source>
</evidence>
<reference evidence="2 3" key="1">
    <citation type="submission" date="2018-06" db="EMBL/GenBank/DDBJ databases">
        <title>The draft genome sequence of Crocinitomix sp. SM1701.</title>
        <authorList>
            <person name="Zhang X."/>
        </authorList>
    </citation>
    <scope>NUCLEOTIDE SEQUENCE [LARGE SCALE GENOMIC DNA]</scope>
    <source>
        <strain evidence="2 3">SM1701</strain>
    </source>
</reference>
<comment type="caution">
    <text evidence="2">The sequence shown here is derived from an EMBL/GenBank/DDBJ whole genome shotgun (WGS) entry which is preliminary data.</text>
</comment>
<dbReference type="EMBL" id="QKSB01000006">
    <property type="protein sequence ID" value="PZE16754.1"/>
    <property type="molecule type" value="Genomic_DNA"/>
</dbReference>
<protein>
    <recommendedName>
        <fullName evidence="1">Outer membrane protein beta-barrel domain-containing protein</fullName>
    </recommendedName>
</protein>
<dbReference type="AlphaFoldDB" id="A0A2W1MZD8"/>
<dbReference type="InterPro" id="IPR025665">
    <property type="entry name" value="Beta-barrel_OMP_2"/>
</dbReference>
<accession>A0A2W1MZD8</accession>
<gene>
    <name evidence="2" type="ORF">DNU06_10870</name>
</gene>
<name>A0A2W1MZD8_9FLAO</name>
<dbReference type="OrthoDB" id="1467485at2"/>
<dbReference type="Pfam" id="PF13568">
    <property type="entry name" value="OMP_b-brl_2"/>
    <property type="match status" value="1"/>
</dbReference>
<keyword evidence="3" id="KW-1185">Reference proteome</keyword>
<feature type="domain" description="Outer membrane protein beta-barrel" evidence="1">
    <location>
        <begin position="19"/>
        <end position="179"/>
    </location>
</feature>
<organism evidence="2 3">
    <name type="scientific">Putridiphycobacter roseus</name>
    <dbReference type="NCBI Taxonomy" id="2219161"/>
    <lineage>
        <taxon>Bacteria</taxon>
        <taxon>Pseudomonadati</taxon>
        <taxon>Bacteroidota</taxon>
        <taxon>Flavobacteriia</taxon>
        <taxon>Flavobacteriales</taxon>
        <taxon>Crocinitomicaceae</taxon>
        <taxon>Putridiphycobacter</taxon>
    </lineage>
</organism>
<dbReference type="RefSeq" id="WP_111063363.1">
    <property type="nucleotide sequence ID" value="NZ_JBHUCU010000007.1"/>
</dbReference>
<evidence type="ECO:0000259" key="1">
    <source>
        <dbReference type="Pfam" id="PF13568"/>
    </source>
</evidence>